<evidence type="ECO:0000259" key="1">
    <source>
        <dbReference type="Pfam" id="PF00144"/>
    </source>
</evidence>
<sequence>MDSLDALTTFPAPTVAAAVLDHSEQWTLGDEEHVFALASVTKLLTAYAVLLAVEEGAMELDDPLGPEGSTVRHLLAHASGVGFDSRRAQKPVGERRIYSSAGYEILAEAVAEATGIDFPEYLREGVCEPLGMSATRLERSAGHGAVSTVRDLAVFAREWLTPTLLHPDTVAEALHPQFPELRGVVPGYGMQKPCLWGLGPEIRGEKEPHWTGANMPEDTAGHFGMSGTYLWFHRPTQRAMVMLSDRDFGPWAKPLWSETNAAIWAELSSSTRE</sequence>
<gene>
    <name evidence="2" type="ORF">L1O03_03320</name>
</gene>
<comment type="caution">
    <text evidence="2">The sequence shown here is derived from an EMBL/GenBank/DDBJ whole genome shotgun (WGS) entry which is preliminary data.</text>
</comment>
<dbReference type="PANTHER" id="PTHR43283:SF15">
    <property type="entry name" value="CONSERVED PROTEIN"/>
    <property type="match status" value="1"/>
</dbReference>
<organism evidence="2 3">
    <name type="scientific">Corynebacterium uropygiale</name>
    <dbReference type="NCBI Taxonomy" id="1775911"/>
    <lineage>
        <taxon>Bacteria</taxon>
        <taxon>Bacillati</taxon>
        <taxon>Actinomycetota</taxon>
        <taxon>Actinomycetes</taxon>
        <taxon>Mycobacteriales</taxon>
        <taxon>Corynebacteriaceae</taxon>
        <taxon>Corynebacterium</taxon>
    </lineage>
</organism>
<dbReference type="RefSeq" id="WP_236117978.1">
    <property type="nucleotide sequence ID" value="NZ_JAKGSI010000001.1"/>
</dbReference>
<reference evidence="2" key="1">
    <citation type="submission" date="2022-01" db="EMBL/GenBank/DDBJ databases">
        <title>Corynebacterium sp. nov isolated from isolated from the feces of the greater white-fronted geese (Anser albifrons) at Poyang Lake, PR China.</title>
        <authorList>
            <person name="Liu Q."/>
        </authorList>
    </citation>
    <scope>NUCLEOTIDE SEQUENCE</scope>
    <source>
        <strain evidence="2">JCM 32435</strain>
    </source>
</reference>
<dbReference type="AlphaFoldDB" id="A0A9X1QRG5"/>
<dbReference type="PANTHER" id="PTHR43283">
    <property type="entry name" value="BETA-LACTAMASE-RELATED"/>
    <property type="match status" value="1"/>
</dbReference>
<dbReference type="InterPro" id="IPR012338">
    <property type="entry name" value="Beta-lactam/transpept-like"/>
</dbReference>
<protein>
    <submittedName>
        <fullName evidence="2">Beta-lactamase family protein</fullName>
    </submittedName>
</protein>
<dbReference type="SUPFAM" id="SSF56601">
    <property type="entry name" value="beta-lactamase/transpeptidase-like"/>
    <property type="match status" value="1"/>
</dbReference>
<name>A0A9X1QRG5_9CORY</name>
<dbReference type="InterPro" id="IPR001466">
    <property type="entry name" value="Beta-lactam-related"/>
</dbReference>
<evidence type="ECO:0000313" key="2">
    <source>
        <dbReference type="EMBL" id="MCF4006209.1"/>
    </source>
</evidence>
<dbReference type="InterPro" id="IPR050789">
    <property type="entry name" value="Diverse_Enzym_Activities"/>
</dbReference>
<evidence type="ECO:0000313" key="3">
    <source>
        <dbReference type="Proteomes" id="UP001139336"/>
    </source>
</evidence>
<dbReference type="Proteomes" id="UP001139336">
    <property type="component" value="Unassembled WGS sequence"/>
</dbReference>
<feature type="domain" description="Beta-lactamase-related" evidence="1">
    <location>
        <begin position="11"/>
        <end position="250"/>
    </location>
</feature>
<dbReference type="Gene3D" id="3.40.710.10">
    <property type="entry name" value="DD-peptidase/beta-lactamase superfamily"/>
    <property type="match status" value="1"/>
</dbReference>
<dbReference type="EMBL" id="JAKGSI010000001">
    <property type="protein sequence ID" value="MCF4006209.1"/>
    <property type="molecule type" value="Genomic_DNA"/>
</dbReference>
<keyword evidence="3" id="KW-1185">Reference proteome</keyword>
<accession>A0A9X1QRG5</accession>
<dbReference type="Pfam" id="PF00144">
    <property type="entry name" value="Beta-lactamase"/>
    <property type="match status" value="1"/>
</dbReference>
<proteinExistence type="predicted"/>